<keyword evidence="2" id="KW-1185">Reference proteome</keyword>
<evidence type="ECO:0000313" key="2">
    <source>
        <dbReference type="Proteomes" id="UP001165405"/>
    </source>
</evidence>
<evidence type="ECO:0000313" key="1">
    <source>
        <dbReference type="EMBL" id="MCF4122066.1"/>
    </source>
</evidence>
<dbReference type="EMBL" id="JAKGSG010000037">
    <property type="protein sequence ID" value="MCF4122066.1"/>
    <property type="molecule type" value="Genomic_DNA"/>
</dbReference>
<gene>
    <name evidence="1" type="ORF">L1785_13870</name>
</gene>
<proteinExistence type="predicted"/>
<sequence length="108" mass="11182">MSGMAPVAIGYAAGGSPTDLYQQCQVIEEYARAEGIALAQIVTDDHDALTLHQVAESARHHGARLVLVPATAQLAEARRGIAEVLAPDGATCVVIGQPVDKPAPTTEP</sequence>
<dbReference type="Proteomes" id="UP001165405">
    <property type="component" value="Unassembled WGS sequence"/>
</dbReference>
<protein>
    <submittedName>
        <fullName evidence="1">Uncharacterized protein</fullName>
    </submittedName>
</protein>
<dbReference type="AlphaFoldDB" id="A0AA41QFA4"/>
<organism evidence="1 2">
    <name type="scientific">Antribacter soli</name>
    <dbReference type="NCBI Taxonomy" id="2910976"/>
    <lineage>
        <taxon>Bacteria</taxon>
        <taxon>Bacillati</taxon>
        <taxon>Actinomycetota</taxon>
        <taxon>Actinomycetes</taxon>
        <taxon>Micrococcales</taxon>
        <taxon>Promicromonosporaceae</taxon>
        <taxon>Antribacter</taxon>
    </lineage>
</organism>
<comment type="caution">
    <text evidence="1">The sequence shown here is derived from an EMBL/GenBank/DDBJ whole genome shotgun (WGS) entry which is preliminary data.</text>
</comment>
<dbReference type="RefSeq" id="WP_236089866.1">
    <property type="nucleotide sequence ID" value="NZ_JAKGSG010000037.1"/>
</dbReference>
<accession>A0AA41QFA4</accession>
<name>A0AA41QFA4_9MICO</name>
<reference evidence="1" key="1">
    <citation type="submission" date="2022-01" db="EMBL/GenBank/DDBJ databases">
        <title>Antribacter sp. nov., isolated from Guizhou of China.</title>
        <authorList>
            <person name="Chengliang C."/>
            <person name="Ya Z."/>
        </authorList>
    </citation>
    <scope>NUCLEOTIDE SEQUENCE</scope>
    <source>
        <strain evidence="1">KLBMP 9083</strain>
    </source>
</reference>